<sequence>MEKTLLSIGHSQHQVDYFINLLKSHDVNYILDVRSTPYSQFAASYNRESIRPVLQSNGIEYAFMGNYFGARPTDSSLYSTNGYLDFEKVANSSRFKKGFDNVEKGVKQGFRIAFMCTEKDPIECHRAILVTNAFYKAGYSIEHIMPDNTIQTQQDINERLLDMYYPNRNQLSLFVSENLSAEQYLLEAYKKQNEKIGYYPEEVQIGVG</sequence>
<evidence type="ECO:0000313" key="3">
    <source>
        <dbReference type="Proteomes" id="UP000283501"/>
    </source>
</evidence>
<gene>
    <name evidence="2" type="ORF">DW172_05715</name>
    <name evidence="1" type="ORF">DW703_07690</name>
</gene>
<dbReference type="EMBL" id="QRKN01000002">
    <property type="protein sequence ID" value="RHI24512.1"/>
    <property type="molecule type" value="Genomic_DNA"/>
</dbReference>
<evidence type="ECO:0000313" key="4">
    <source>
        <dbReference type="Proteomes" id="UP000285865"/>
    </source>
</evidence>
<comment type="caution">
    <text evidence="1">The sequence shown here is derived from an EMBL/GenBank/DDBJ whole genome shotgun (WGS) entry which is preliminary data.</text>
</comment>
<dbReference type="InterPro" id="IPR007438">
    <property type="entry name" value="DUF488"/>
</dbReference>
<dbReference type="PIRSF" id="PIRSF024492">
    <property type="entry name" value="UCP024492"/>
    <property type="match status" value="1"/>
</dbReference>
<evidence type="ECO:0000313" key="1">
    <source>
        <dbReference type="EMBL" id="RHF04629.1"/>
    </source>
</evidence>
<dbReference type="InterPro" id="IPR014519">
    <property type="entry name" value="UCP024492"/>
</dbReference>
<dbReference type="PANTHER" id="PTHR39337:SF1">
    <property type="entry name" value="BLR5642 PROTEIN"/>
    <property type="match status" value="1"/>
</dbReference>
<dbReference type="PANTHER" id="PTHR39337">
    <property type="entry name" value="BLR5642 PROTEIN"/>
    <property type="match status" value="1"/>
</dbReference>
<dbReference type="Pfam" id="PF04343">
    <property type="entry name" value="DUF488"/>
    <property type="match status" value="1"/>
</dbReference>
<dbReference type="EMBL" id="QSKY01000009">
    <property type="protein sequence ID" value="RHF04629.1"/>
    <property type="molecule type" value="Genomic_DNA"/>
</dbReference>
<dbReference type="RefSeq" id="WP_118141071.1">
    <property type="nucleotide sequence ID" value="NZ_QRKN01000002.1"/>
</dbReference>
<dbReference type="Proteomes" id="UP000285865">
    <property type="component" value="Unassembled WGS sequence"/>
</dbReference>
<name>A0A414M4Y8_9FIRM</name>
<proteinExistence type="predicted"/>
<protein>
    <submittedName>
        <fullName evidence="1">DUF488 domain-containing protein</fullName>
    </submittedName>
</protein>
<accession>A0A414M4Y8</accession>
<reference evidence="3 4" key="1">
    <citation type="submission" date="2018-08" db="EMBL/GenBank/DDBJ databases">
        <title>A genome reference for cultivated species of the human gut microbiota.</title>
        <authorList>
            <person name="Zou Y."/>
            <person name="Xue W."/>
            <person name="Luo G."/>
        </authorList>
    </citation>
    <scope>NUCLEOTIDE SEQUENCE [LARGE SCALE GENOMIC DNA]</scope>
    <source>
        <strain evidence="2 4">AM16-11</strain>
        <strain evidence="1 3">AM26-2LB</strain>
    </source>
</reference>
<evidence type="ECO:0000313" key="2">
    <source>
        <dbReference type="EMBL" id="RHI24512.1"/>
    </source>
</evidence>
<organism evidence="1 3">
    <name type="scientific">Agathobacter rectalis</name>
    <dbReference type="NCBI Taxonomy" id="39491"/>
    <lineage>
        <taxon>Bacteria</taxon>
        <taxon>Bacillati</taxon>
        <taxon>Bacillota</taxon>
        <taxon>Clostridia</taxon>
        <taxon>Lachnospirales</taxon>
        <taxon>Lachnospiraceae</taxon>
        <taxon>Agathobacter</taxon>
    </lineage>
</organism>
<dbReference type="Proteomes" id="UP000283501">
    <property type="component" value="Unassembled WGS sequence"/>
</dbReference>
<dbReference type="AlphaFoldDB" id="A0A414M4Y8"/>